<gene>
    <name evidence="8 10" type="primary">glyA</name>
    <name evidence="10" type="ORF">ACFPZN_48895</name>
</gene>
<comment type="similarity">
    <text evidence="2 8">Belongs to the SHMT family.</text>
</comment>
<feature type="binding site" evidence="8">
    <location>
        <position position="122"/>
    </location>
    <ligand>
        <name>(6S)-5,6,7,8-tetrahydrofolate</name>
        <dbReference type="ChEBI" id="CHEBI:57453"/>
    </ligand>
</feature>
<dbReference type="EC" id="2.1.2.1" evidence="8"/>
<dbReference type="GO" id="GO:0004372">
    <property type="term" value="F:glycine hydroxymethyltransferase activity"/>
    <property type="evidence" value="ECO:0007669"/>
    <property type="project" value="UniProtKB-EC"/>
</dbReference>
<keyword evidence="11" id="KW-1185">Reference proteome</keyword>
<comment type="catalytic activity">
    <reaction evidence="8">
        <text>(6R)-5,10-methylene-5,6,7,8-tetrahydrofolate + glycine + H2O = (6S)-5,6,7,8-tetrahydrofolate + L-serine</text>
        <dbReference type="Rhea" id="RHEA:15481"/>
        <dbReference type="ChEBI" id="CHEBI:15377"/>
        <dbReference type="ChEBI" id="CHEBI:15636"/>
        <dbReference type="ChEBI" id="CHEBI:33384"/>
        <dbReference type="ChEBI" id="CHEBI:57305"/>
        <dbReference type="ChEBI" id="CHEBI:57453"/>
        <dbReference type="EC" id="2.1.2.1"/>
    </reaction>
</comment>
<comment type="caution">
    <text evidence="8">Lacks conserved residue(s) required for the propagation of feature annotation.</text>
</comment>
<keyword evidence="7 8" id="KW-0663">Pyridoxal phosphate</keyword>
<evidence type="ECO:0000256" key="6">
    <source>
        <dbReference type="ARBA" id="ARBA00022679"/>
    </source>
</evidence>
<dbReference type="Gene3D" id="3.40.640.10">
    <property type="entry name" value="Type I PLP-dependent aspartate aminotransferase-like (Major domain)"/>
    <property type="match status" value="1"/>
</dbReference>
<evidence type="ECO:0000256" key="7">
    <source>
        <dbReference type="ARBA" id="ARBA00022898"/>
    </source>
</evidence>
<dbReference type="InterPro" id="IPR039429">
    <property type="entry name" value="SHMT-like_dom"/>
</dbReference>
<dbReference type="SUPFAM" id="SSF53383">
    <property type="entry name" value="PLP-dependent transferases"/>
    <property type="match status" value="1"/>
</dbReference>
<accession>A0ABW1AGI5</accession>
<comment type="function">
    <text evidence="8">Catalyzes the reversible interconversion of serine and glycine with tetrahydrofolate (THF) serving as the one-carbon carrier. This reaction serves as the major source of one-carbon groups required for the biosynthesis of purines, thymidylate, methionine, and other important biomolecules. Also exhibits THF-independent aldolase activity toward beta-hydroxyamino acids, producing glycine and aldehydes, via a retro-aldol mechanism.</text>
</comment>
<dbReference type="InterPro" id="IPR049943">
    <property type="entry name" value="Ser_HO-MeTrfase-like"/>
</dbReference>
<dbReference type="InterPro" id="IPR015422">
    <property type="entry name" value="PyrdxlP-dep_Trfase_small"/>
</dbReference>
<dbReference type="Proteomes" id="UP001596074">
    <property type="component" value="Unassembled WGS sequence"/>
</dbReference>
<comment type="caution">
    <text evidence="10">The sequence shown here is derived from an EMBL/GenBank/DDBJ whole genome shotgun (WGS) entry which is preliminary data.</text>
</comment>
<keyword evidence="5 8" id="KW-0028">Amino-acid biosynthesis</keyword>
<dbReference type="HAMAP" id="MF_00051">
    <property type="entry name" value="SHMT"/>
    <property type="match status" value="1"/>
</dbReference>
<name>A0ABW1AGI5_9ACTN</name>
<evidence type="ECO:0000256" key="3">
    <source>
        <dbReference type="ARBA" id="ARBA00022490"/>
    </source>
</evidence>
<dbReference type="RefSeq" id="WP_378290757.1">
    <property type="nucleotide sequence ID" value="NZ_JBHSON010000116.1"/>
</dbReference>
<evidence type="ECO:0000313" key="11">
    <source>
        <dbReference type="Proteomes" id="UP001596074"/>
    </source>
</evidence>
<comment type="subcellular location">
    <subcellularLocation>
        <location evidence="8">Cytoplasm</location>
    </subcellularLocation>
</comment>
<dbReference type="InterPro" id="IPR015421">
    <property type="entry name" value="PyrdxlP-dep_Trfase_major"/>
</dbReference>
<dbReference type="Pfam" id="PF00464">
    <property type="entry name" value="SHMT"/>
    <property type="match status" value="1"/>
</dbReference>
<evidence type="ECO:0000256" key="1">
    <source>
        <dbReference type="ARBA" id="ARBA00001933"/>
    </source>
</evidence>
<dbReference type="Gene3D" id="3.90.1150.10">
    <property type="entry name" value="Aspartate Aminotransferase, domain 1"/>
    <property type="match status" value="1"/>
</dbReference>
<sequence>MHQPSLPHLADQDPELAGLVEAEARRQFEKIRLIASENYVSPAVLEATGSVLTNKYSEGYAGRRYYEGQQNIDPIELLAVERARTLFGVEHANVQPYSGSPANLAVYMAFLRPGDTVMGLSLPMGGHLTHGWSVSATGKWFNPVRYEVRADTGRVDLDEVRDLALKERPKLIWCGGTAIPRMIDFAGFAEIAREAGAVLAADIAHIAGLVAGGAHPSPAGHADVISTTTHKTLRGPRGAMVMSTAEHASAVDKAVFPGLQGGPHNHTTAAIAVALKEAARPDFSAYAHRIVANAKALAEALLERGFDLISGGTDNHLILIDLTNKGVPGKPAAQALDRAGIELNHNAVPFDPRKPFDPSGLRVGTAAITTRGLEPGQMPRVAAWIDDIVRATARGEDETAGEERRVAAEIRELLAAHPMPGWAPAP</sequence>
<dbReference type="InterPro" id="IPR019798">
    <property type="entry name" value="Ser_HO-MeTrfase_PLP_BS"/>
</dbReference>
<proteinExistence type="inferred from homology"/>
<evidence type="ECO:0000256" key="2">
    <source>
        <dbReference type="ARBA" id="ARBA00006376"/>
    </source>
</evidence>
<dbReference type="CDD" id="cd00378">
    <property type="entry name" value="SHMT"/>
    <property type="match status" value="1"/>
</dbReference>
<comment type="pathway">
    <text evidence="8">One-carbon metabolism; tetrahydrofolate interconversion.</text>
</comment>
<comment type="subunit">
    <text evidence="8">Homodimer.</text>
</comment>
<feature type="domain" description="Serine hydroxymethyltransferase-like" evidence="9">
    <location>
        <begin position="9"/>
        <end position="385"/>
    </location>
</feature>
<protein>
    <recommendedName>
        <fullName evidence="8">Serine hydroxymethyltransferase</fullName>
        <shortName evidence="8">SHMT</shortName>
        <shortName evidence="8">Serine methylase</shortName>
        <ecNumber evidence="8">2.1.2.1</ecNumber>
    </recommendedName>
</protein>
<keyword evidence="4 8" id="KW-0554">One-carbon metabolism</keyword>
<feature type="modified residue" description="N6-(pyridoxal phosphate)lysine" evidence="8">
    <location>
        <position position="231"/>
    </location>
</feature>
<dbReference type="PANTHER" id="PTHR11680:SF50">
    <property type="entry name" value="SERINE HYDROXYMETHYLTRANSFERASE"/>
    <property type="match status" value="1"/>
</dbReference>
<evidence type="ECO:0000259" key="9">
    <source>
        <dbReference type="Pfam" id="PF00464"/>
    </source>
</evidence>
<evidence type="ECO:0000256" key="4">
    <source>
        <dbReference type="ARBA" id="ARBA00022563"/>
    </source>
</evidence>
<feature type="binding site" evidence="8">
    <location>
        <position position="246"/>
    </location>
    <ligand>
        <name>(6S)-5,6,7,8-tetrahydrofolate</name>
        <dbReference type="ChEBI" id="CHEBI:57453"/>
    </ligand>
</feature>
<dbReference type="PIRSF" id="PIRSF000412">
    <property type="entry name" value="SHMT"/>
    <property type="match status" value="1"/>
</dbReference>
<dbReference type="EMBL" id="JBHSON010000116">
    <property type="protein sequence ID" value="MFC5753588.1"/>
    <property type="molecule type" value="Genomic_DNA"/>
</dbReference>
<feature type="binding site" evidence="8">
    <location>
        <begin position="126"/>
        <end position="128"/>
    </location>
    <ligand>
        <name>(6S)-5,6,7,8-tetrahydrofolate</name>
        <dbReference type="ChEBI" id="CHEBI:57453"/>
    </ligand>
</feature>
<evidence type="ECO:0000256" key="8">
    <source>
        <dbReference type="HAMAP-Rule" id="MF_00051"/>
    </source>
</evidence>
<dbReference type="NCBIfam" id="NF000586">
    <property type="entry name" value="PRK00011.1"/>
    <property type="match status" value="1"/>
</dbReference>
<dbReference type="PANTHER" id="PTHR11680">
    <property type="entry name" value="SERINE HYDROXYMETHYLTRANSFERASE"/>
    <property type="match status" value="1"/>
</dbReference>
<comment type="pathway">
    <text evidence="8">Amino-acid biosynthesis; glycine biosynthesis; glycine from L-serine: step 1/1.</text>
</comment>
<feature type="site" description="Plays an important role in substrate specificity" evidence="8">
    <location>
        <position position="230"/>
    </location>
</feature>
<dbReference type="InterPro" id="IPR015424">
    <property type="entry name" value="PyrdxlP-dep_Trfase"/>
</dbReference>
<keyword evidence="3 8" id="KW-0963">Cytoplasm</keyword>
<organism evidence="10 11">
    <name type="scientific">Actinomadura rugatobispora</name>
    <dbReference type="NCBI Taxonomy" id="1994"/>
    <lineage>
        <taxon>Bacteria</taxon>
        <taxon>Bacillati</taxon>
        <taxon>Actinomycetota</taxon>
        <taxon>Actinomycetes</taxon>
        <taxon>Streptosporangiales</taxon>
        <taxon>Thermomonosporaceae</taxon>
        <taxon>Actinomadura</taxon>
    </lineage>
</organism>
<evidence type="ECO:0000313" key="10">
    <source>
        <dbReference type="EMBL" id="MFC5753588.1"/>
    </source>
</evidence>
<reference evidence="11" key="1">
    <citation type="journal article" date="2019" name="Int. J. Syst. Evol. Microbiol.">
        <title>The Global Catalogue of Microorganisms (GCM) 10K type strain sequencing project: providing services to taxonomists for standard genome sequencing and annotation.</title>
        <authorList>
            <consortium name="The Broad Institute Genomics Platform"/>
            <consortium name="The Broad Institute Genome Sequencing Center for Infectious Disease"/>
            <person name="Wu L."/>
            <person name="Ma J."/>
        </authorList>
    </citation>
    <scope>NUCLEOTIDE SEQUENCE [LARGE SCALE GENOMIC DNA]</scope>
    <source>
        <strain evidence="11">KCTC 42087</strain>
    </source>
</reference>
<comment type="cofactor">
    <cofactor evidence="1 8">
        <name>pyridoxal 5'-phosphate</name>
        <dbReference type="ChEBI" id="CHEBI:597326"/>
    </cofactor>
</comment>
<keyword evidence="6 8" id="KW-0808">Transferase</keyword>
<dbReference type="PROSITE" id="PS00096">
    <property type="entry name" value="SHMT"/>
    <property type="match status" value="1"/>
</dbReference>
<dbReference type="InterPro" id="IPR001085">
    <property type="entry name" value="Ser_HO-MeTrfase"/>
</dbReference>
<evidence type="ECO:0000256" key="5">
    <source>
        <dbReference type="ARBA" id="ARBA00022605"/>
    </source>
</evidence>